<gene>
    <name evidence="8" type="ORF">PPNO1_LOCUS5720</name>
</gene>
<proteinExistence type="predicted"/>
<keyword evidence="5" id="KW-0496">Mitochondrion</keyword>
<name>A0A9P1H3L2_9PEZI</name>
<dbReference type="GO" id="GO:0016020">
    <property type="term" value="C:membrane"/>
    <property type="evidence" value="ECO:0007669"/>
    <property type="project" value="UniProtKB-SubCell"/>
</dbReference>
<evidence type="ECO:0000256" key="4">
    <source>
        <dbReference type="ARBA" id="ARBA00022824"/>
    </source>
</evidence>
<evidence type="ECO:0000313" key="9">
    <source>
        <dbReference type="Proteomes" id="UP000838763"/>
    </source>
</evidence>
<comment type="subcellular location">
    <subcellularLocation>
        <location evidence="2">Endoplasmic reticulum</location>
    </subcellularLocation>
    <subcellularLocation>
        <location evidence="3">Membrane</location>
    </subcellularLocation>
    <subcellularLocation>
        <location evidence="1">Mitochondrion</location>
    </subcellularLocation>
</comment>
<evidence type="ECO:0000256" key="3">
    <source>
        <dbReference type="ARBA" id="ARBA00004370"/>
    </source>
</evidence>
<dbReference type="EMBL" id="CALLCH030000015">
    <property type="protein sequence ID" value="CAI4216052.1"/>
    <property type="molecule type" value="Genomic_DNA"/>
</dbReference>
<dbReference type="GO" id="GO:0005739">
    <property type="term" value="C:mitochondrion"/>
    <property type="evidence" value="ECO:0007669"/>
    <property type="project" value="UniProtKB-SubCell"/>
</dbReference>
<dbReference type="PANTHER" id="PTHR48182">
    <property type="entry name" value="PROTEIN SERAC1"/>
    <property type="match status" value="1"/>
</dbReference>
<dbReference type="GO" id="GO:0005783">
    <property type="term" value="C:endoplasmic reticulum"/>
    <property type="evidence" value="ECO:0007669"/>
    <property type="project" value="UniProtKB-SubCell"/>
</dbReference>
<dbReference type="PANTHER" id="PTHR48182:SF2">
    <property type="entry name" value="PROTEIN SERAC1"/>
    <property type="match status" value="1"/>
</dbReference>
<keyword evidence="9" id="KW-1185">Reference proteome</keyword>
<evidence type="ECO:0000256" key="6">
    <source>
        <dbReference type="ARBA" id="ARBA00023136"/>
    </source>
</evidence>
<dbReference type="AlphaFoldDB" id="A0A9P1H3L2"/>
<evidence type="ECO:0000256" key="1">
    <source>
        <dbReference type="ARBA" id="ARBA00004173"/>
    </source>
</evidence>
<evidence type="ECO:0000256" key="2">
    <source>
        <dbReference type="ARBA" id="ARBA00004240"/>
    </source>
</evidence>
<evidence type="ECO:0000256" key="7">
    <source>
        <dbReference type="SAM" id="MobiDB-lite"/>
    </source>
</evidence>
<feature type="region of interest" description="Disordered" evidence="7">
    <location>
        <begin position="1"/>
        <end position="35"/>
    </location>
</feature>
<evidence type="ECO:0000313" key="8">
    <source>
        <dbReference type="EMBL" id="CAI4216052.1"/>
    </source>
</evidence>
<keyword evidence="6" id="KW-0472">Membrane</keyword>
<accession>A0A9P1H3L2</accession>
<protein>
    <submittedName>
        <fullName evidence="8">Uncharacterized protein</fullName>
    </submittedName>
</protein>
<dbReference type="Proteomes" id="UP000838763">
    <property type="component" value="Unassembled WGS sequence"/>
</dbReference>
<organism evidence="8 9">
    <name type="scientific">Parascedosporium putredinis</name>
    <dbReference type="NCBI Taxonomy" id="1442378"/>
    <lineage>
        <taxon>Eukaryota</taxon>
        <taxon>Fungi</taxon>
        <taxon>Dikarya</taxon>
        <taxon>Ascomycota</taxon>
        <taxon>Pezizomycotina</taxon>
        <taxon>Sordariomycetes</taxon>
        <taxon>Hypocreomycetidae</taxon>
        <taxon>Microascales</taxon>
        <taxon>Microascaceae</taxon>
        <taxon>Parascedosporium</taxon>
    </lineage>
</organism>
<keyword evidence="4" id="KW-0256">Endoplasmic reticulum</keyword>
<dbReference type="OrthoDB" id="7464126at2759"/>
<evidence type="ECO:0000256" key="5">
    <source>
        <dbReference type="ARBA" id="ARBA00023128"/>
    </source>
</evidence>
<reference evidence="8" key="1">
    <citation type="submission" date="2022-11" db="EMBL/GenBank/DDBJ databases">
        <authorList>
            <person name="Scott C."/>
            <person name="Bruce N."/>
        </authorList>
    </citation>
    <scope>NUCLEOTIDE SEQUENCE</scope>
</reference>
<sequence length="112" mass="12512">MRKFFRSQRRIAGPPGESSGSSDTAPPPTRKTFPAGIKLLHSNPSAVVDIVFIHGLTGDRERTWTAKDASEPWPQALLPLKLNNIRVLAFGYDAYISDWKNVVSENRIRDHA</sequence>
<comment type="caution">
    <text evidence="8">The sequence shown here is derived from an EMBL/GenBank/DDBJ whole genome shotgun (WGS) entry which is preliminary data.</text>
</comment>
<dbReference type="InterPro" id="IPR052374">
    <property type="entry name" value="SERAC1"/>
</dbReference>